<keyword evidence="1" id="KW-1133">Transmembrane helix</keyword>
<dbReference type="EMBL" id="MSPP01000007">
    <property type="protein sequence ID" value="OUD08169.1"/>
    <property type="molecule type" value="Genomic_DNA"/>
</dbReference>
<gene>
    <name evidence="2" type="ORF">BVC71_14460</name>
</gene>
<dbReference type="RefSeq" id="WP_086452406.1">
    <property type="nucleotide sequence ID" value="NZ_MSPP01000007.1"/>
</dbReference>
<accession>A0A251WUK5</accession>
<feature type="transmembrane region" description="Helical" evidence="1">
    <location>
        <begin position="47"/>
        <end position="70"/>
    </location>
</feature>
<name>A0A251WUK5_9RHOB</name>
<keyword evidence="1" id="KW-0812">Transmembrane</keyword>
<evidence type="ECO:0000313" key="3">
    <source>
        <dbReference type="Proteomes" id="UP000194664"/>
    </source>
</evidence>
<proteinExistence type="predicted"/>
<keyword evidence="1" id="KW-0472">Membrane</keyword>
<organism evidence="2 3">
    <name type="scientific">Marivivens niveibacter</name>
    <dbReference type="NCBI Taxonomy" id="1930667"/>
    <lineage>
        <taxon>Bacteria</taxon>
        <taxon>Pseudomonadati</taxon>
        <taxon>Pseudomonadota</taxon>
        <taxon>Alphaproteobacteria</taxon>
        <taxon>Rhodobacterales</taxon>
        <taxon>Paracoccaceae</taxon>
        <taxon>Marivivens group</taxon>
        <taxon>Marivivens</taxon>
    </lineage>
</organism>
<evidence type="ECO:0000313" key="2">
    <source>
        <dbReference type="EMBL" id="OUD08169.1"/>
    </source>
</evidence>
<dbReference type="AlphaFoldDB" id="A0A251WUK5"/>
<comment type="caution">
    <text evidence="2">The sequence shown here is derived from an EMBL/GenBank/DDBJ whole genome shotgun (WGS) entry which is preliminary data.</text>
</comment>
<keyword evidence="3" id="KW-1185">Reference proteome</keyword>
<dbReference type="Proteomes" id="UP000194664">
    <property type="component" value="Unassembled WGS sequence"/>
</dbReference>
<evidence type="ECO:0008006" key="4">
    <source>
        <dbReference type="Google" id="ProtNLM"/>
    </source>
</evidence>
<dbReference type="InterPro" id="IPR009937">
    <property type="entry name" value="Phage_holin_3_6"/>
</dbReference>
<reference evidence="2 3" key="1">
    <citation type="submission" date="2016-12" db="EMBL/GenBank/DDBJ databases">
        <title>The draft genome sequence of HSLHS2.</title>
        <authorList>
            <person name="Hu D."/>
            <person name="Wang L."/>
            <person name="Shao Z."/>
        </authorList>
    </citation>
    <scope>NUCLEOTIDE SEQUENCE [LARGE SCALE GENOMIC DNA]</scope>
    <source>
        <strain evidence="2">MCCC 1A06712</strain>
    </source>
</reference>
<evidence type="ECO:0000256" key="1">
    <source>
        <dbReference type="SAM" id="Phobius"/>
    </source>
</evidence>
<feature type="transmembrane region" description="Helical" evidence="1">
    <location>
        <begin position="20"/>
        <end position="41"/>
    </location>
</feature>
<dbReference type="Pfam" id="PF07332">
    <property type="entry name" value="Phage_holin_3_6"/>
    <property type="match status" value="1"/>
</dbReference>
<dbReference type="OrthoDB" id="7875633at2"/>
<sequence>MISALKHSAAQTAKRSALGLLGGLIMAFGVAFLTVAAWIAISISADPFTAALIIGSVYTGIGLIVLAFAFHKKPHARPSTPPQTANYGAVVESFINGFAAGSTVRHRK</sequence>
<protein>
    <recommendedName>
        <fullName evidence="4">Holin-X, holin superfamily III</fullName>
    </recommendedName>
</protein>